<evidence type="ECO:0000256" key="2">
    <source>
        <dbReference type="SAM" id="SignalP"/>
    </source>
</evidence>
<accession>A0AA39DZ21</accession>
<gene>
    <name evidence="3" type="ORF">PVL29_006139</name>
</gene>
<evidence type="ECO:0000256" key="1">
    <source>
        <dbReference type="SAM" id="Phobius"/>
    </source>
</evidence>
<protein>
    <submittedName>
        <fullName evidence="3">Uncharacterized protein</fullName>
    </submittedName>
</protein>
<dbReference type="EMBL" id="JARBHA010000005">
    <property type="protein sequence ID" value="KAJ9700675.1"/>
    <property type="molecule type" value="Genomic_DNA"/>
</dbReference>
<keyword evidence="2" id="KW-0732">Signal</keyword>
<dbReference type="AlphaFoldDB" id="A0AA39DZ21"/>
<feature type="chain" id="PRO_5041224017" evidence="2">
    <location>
        <begin position="16"/>
        <end position="96"/>
    </location>
</feature>
<evidence type="ECO:0000313" key="3">
    <source>
        <dbReference type="EMBL" id="KAJ9700675.1"/>
    </source>
</evidence>
<organism evidence="3 4">
    <name type="scientific">Vitis rotundifolia</name>
    <name type="common">Muscadine grape</name>
    <dbReference type="NCBI Taxonomy" id="103349"/>
    <lineage>
        <taxon>Eukaryota</taxon>
        <taxon>Viridiplantae</taxon>
        <taxon>Streptophyta</taxon>
        <taxon>Embryophyta</taxon>
        <taxon>Tracheophyta</taxon>
        <taxon>Spermatophyta</taxon>
        <taxon>Magnoliopsida</taxon>
        <taxon>eudicotyledons</taxon>
        <taxon>Gunneridae</taxon>
        <taxon>Pentapetalae</taxon>
        <taxon>rosids</taxon>
        <taxon>Vitales</taxon>
        <taxon>Vitaceae</taxon>
        <taxon>Viteae</taxon>
        <taxon>Vitis</taxon>
    </lineage>
</organism>
<keyword evidence="1" id="KW-1133">Transmembrane helix</keyword>
<name>A0AA39DZ21_VITRO</name>
<comment type="caution">
    <text evidence="3">The sequence shown here is derived from an EMBL/GenBank/DDBJ whole genome shotgun (WGS) entry which is preliminary data.</text>
</comment>
<sequence length="96" mass="10137">MACLVVVASLPGVVCQMDLVACVRGVASLHWEGAQGCDHNEVASLPLVVCQIGWLAFYGFCQMACVLVVASLLGVVFCQMDLVACVRGVAPLPWEV</sequence>
<keyword evidence="4" id="KW-1185">Reference proteome</keyword>
<reference evidence="3 4" key="1">
    <citation type="journal article" date="2023" name="BMC Biotechnol.">
        <title>Vitis rotundifolia cv Carlos genome sequencing.</title>
        <authorList>
            <person name="Huff M."/>
            <person name="Hulse-Kemp A."/>
            <person name="Scheffler B."/>
            <person name="Youngblood R."/>
            <person name="Simpson S."/>
            <person name="Babiker E."/>
            <person name="Staton M."/>
        </authorList>
    </citation>
    <scope>NUCLEOTIDE SEQUENCE [LARGE SCALE GENOMIC DNA]</scope>
    <source>
        <tissue evidence="3">Leaf</tissue>
    </source>
</reference>
<keyword evidence="1" id="KW-0472">Membrane</keyword>
<keyword evidence="1" id="KW-0812">Transmembrane</keyword>
<proteinExistence type="predicted"/>
<evidence type="ECO:0000313" key="4">
    <source>
        <dbReference type="Proteomes" id="UP001168098"/>
    </source>
</evidence>
<feature type="signal peptide" evidence="2">
    <location>
        <begin position="1"/>
        <end position="15"/>
    </location>
</feature>
<dbReference type="Proteomes" id="UP001168098">
    <property type="component" value="Unassembled WGS sequence"/>
</dbReference>
<feature type="transmembrane region" description="Helical" evidence="1">
    <location>
        <begin position="55"/>
        <end position="78"/>
    </location>
</feature>